<dbReference type="STRING" id="1492898.SY85_21630"/>
<dbReference type="PANTHER" id="PTHR43479">
    <property type="entry name" value="ACREF/ENVCD OPERON REPRESSOR-RELATED"/>
    <property type="match status" value="1"/>
</dbReference>
<dbReference type="InterPro" id="IPR050624">
    <property type="entry name" value="HTH-type_Tx_Regulator"/>
</dbReference>
<dbReference type="EMBL" id="CP011390">
    <property type="protein sequence ID" value="ANE52692.1"/>
    <property type="molecule type" value="Genomic_DNA"/>
</dbReference>
<dbReference type="PROSITE" id="PS50977">
    <property type="entry name" value="HTH_TETR_2"/>
    <property type="match status" value="1"/>
</dbReference>
<evidence type="ECO:0000313" key="5">
    <source>
        <dbReference type="Proteomes" id="UP000077177"/>
    </source>
</evidence>
<dbReference type="Gene3D" id="1.10.10.60">
    <property type="entry name" value="Homeodomain-like"/>
    <property type="match status" value="1"/>
</dbReference>
<dbReference type="InterPro" id="IPR023772">
    <property type="entry name" value="DNA-bd_HTH_TetR-type_CS"/>
</dbReference>
<dbReference type="PRINTS" id="PR00455">
    <property type="entry name" value="HTHTETR"/>
</dbReference>
<sequence length="199" mass="23209">MSQDKKRDAIIEAALKRFAHFGVAKTTMTEIGNDLSLSKASLYYYFPDKLSLYAAVLKHISEATEKKDEAIITSKEIPLEAIHTYLDIRTDFIIKYHNILEYLKTYTPLTMPPELQELFSYFYSRELSRITAIIEKGKQQSVFHISDSRKTAELFFDFLEGFRYSFITRSGNFFPDKKQFLTILKKEKEFASIFFKGLS</sequence>
<evidence type="ECO:0000259" key="3">
    <source>
        <dbReference type="PROSITE" id="PS50977"/>
    </source>
</evidence>
<dbReference type="SUPFAM" id="SSF46689">
    <property type="entry name" value="Homeodomain-like"/>
    <property type="match status" value="1"/>
</dbReference>
<gene>
    <name evidence="4" type="ORF">SY85_21630</name>
</gene>
<dbReference type="KEGG" id="fla:SY85_21630"/>
<dbReference type="InterPro" id="IPR036271">
    <property type="entry name" value="Tet_transcr_reg_TetR-rel_C_sf"/>
</dbReference>
<dbReference type="PANTHER" id="PTHR43479:SF11">
    <property type="entry name" value="ACREF_ENVCD OPERON REPRESSOR-RELATED"/>
    <property type="match status" value="1"/>
</dbReference>
<keyword evidence="1 2" id="KW-0238">DNA-binding</keyword>
<dbReference type="InterPro" id="IPR009057">
    <property type="entry name" value="Homeodomain-like_sf"/>
</dbReference>
<dbReference type="PATRIC" id="fig|1492898.3.peg.4691"/>
<dbReference type="Gene3D" id="1.10.357.10">
    <property type="entry name" value="Tetracycline Repressor, domain 2"/>
    <property type="match status" value="1"/>
</dbReference>
<dbReference type="InterPro" id="IPR001647">
    <property type="entry name" value="HTH_TetR"/>
</dbReference>
<dbReference type="SUPFAM" id="SSF48498">
    <property type="entry name" value="Tetracyclin repressor-like, C-terminal domain"/>
    <property type="match status" value="1"/>
</dbReference>
<evidence type="ECO:0000256" key="2">
    <source>
        <dbReference type="PROSITE-ProRule" id="PRU00335"/>
    </source>
</evidence>
<feature type="DNA-binding region" description="H-T-H motif" evidence="2">
    <location>
        <begin position="27"/>
        <end position="46"/>
    </location>
</feature>
<dbReference type="Pfam" id="PF00440">
    <property type="entry name" value="TetR_N"/>
    <property type="match status" value="1"/>
</dbReference>
<proteinExistence type="predicted"/>
<keyword evidence="5" id="KW-1185">Reference proteome</keyword>
<protein>
    <recommendedName>
        <fullName evidence="3">HTH tetR-type domain-containing protein</fullName>
    </recommendedName>
</protein>
<name>A0A172U0D7_9BACT</name>
<evidence type="ECO:0000256" key="1">
    <source>
        <dbReference type="ARBA" id="ARBA00023125"/>
    </source>
</evidence>
<reference evidence="4 5" key="2">
    <citation type="journal article" date="2016" name="Int. J. Syst. Evol. Microbiol.">
        <title>Flavisolibacter tropicus sp. nov., isolated from tropical soil.</title>
        <authorList>
            <person name="Lee J.J."/>
            <person name="Kang M.S."/>
            <person name="Kim G.S."/>
            <person name="Lee C.S."/>
            <person name="Lim S."/>
            <person name="Lee J."/>
            <person name="Roh S.H."/>
            <person name="Kang H."/>
            <person name="Ha J.M."/>
            <person name="Bae S."/>
            <person name="Jung H.Y."/>
            <person name="Kim M.K."/>
        </authorList>
    </citation>
    <scope>NUCLEOTIDE SEQUENCE [LARGE SCALE GENOMIC DNA]</scope>
    <source>
        <strain evidence="4 5">LCS9</strain>
    </source>
</reference>
<dbReference type="AlphaFoldDB" id="A0A172U0D7"/>
<feature type="domain" description="HTH tetR-type" evidence="3">
    <location>
        <begin position="4"/>
        <end position="64"/>
    </location>
</feature>
<accession>A0A172U0D7</accession>
<evidence type="ECO:0000313" key="4">
    <source>
        <dbReference type="EMBL" id="ANE52692.1"/>
    </source>
</evidence>
<dbReference type="PROSITE" id="PS01081">
    <property type="entry name" value="HTH_TETR_1"/>
    <property type="match status" value="1"/>
</dbReference>
<dbReference type="GO" id="GO:0003677">
    <property type="term" value="F:DNA binding"/>
    <property type="evidence" value="ECO:0007669"/>
    <property type="project" value="UniProtKB-UniRule"/>
</dbReference>
<organism evidence="4 5">
    <name type="scientific">Flavisolibacter tropicus</name>
    <dbReference type="NCBI Taxonomy" id="1492898"/>
    <lineage>
        <taxon>Bacteria</taxon>
        <taxon>Pseudomonadati</taxon>
        <taxon>Bacteroidota</taxon>
        <taxon>Chitinophagia</taxon>
        <taxon>Chitinophagales</taxon>
        <taxon>Chitinophagaceae</taxon>
        <taxon>Flavisolibacter</taxon>
    </lineage>
</organism>
<dbReference type="Proteomes" id="UP000077177">
    <property type="component" value="Chromosome"/>
</dbReference>
<reference evidence="5" key="1">
    <citation type="submission" date="2015-01" db="EMBL/GenBank/DDBJ databases">
        <title>Flavisolibacter sp./LCS9/ whole genome sequencing.</title>
        <authorList>
            <person name="Kim M.K."/>
            <person name="Srinivasan S."/>
            <person name="Lee J.-J."/>
        </authorList>
    </citation>
    <scope>NUCLEOTIDE SEQUENCE [LARGE SCALE GENOMIC DNA]</scope>
    <source>
        <strain evidence="5">LCS9</strain>
    </source>
</reference>